<keyword evidence="8 9" id="KW-0663">Pyridoxal phosphate</keyword>
<dbReference type="Ensembl" id="ENSAPLT00000036779.1">
    <property type="protein sequence ID" value="ENSAPLP00000032647.1"/>
    <property type="gene ID" value="ENSAPLG00000011293.2"/>
</dbReference>
<dbReference type="GO" id="GO:0048027">
    <property type="term" value="F:mRNA 5'-UTR binding"/>
    <property type="evidence" value="ECO:0007669"/>
    <property type="project" value="Ensembl"/>
</dbReference>
<dbReference type="GO" id="GO:0042803">
    <property type="term" value="F:protein homodimerization activity"/>
    <property type="evidence" value="ECO:0007669"/>
    <property type="project" value="Ensembl"/>
</dbReference>
<dbReference type="UniPathway" id="UPA00193"/>
<evidence type="ECO:0000256" key="2">
    <source>
        <dbReference type="ARBA" id="ARBA00001933"/>
    </source>
</evidence>
<keyword evidence="6 9" id="KW-0554">One-carbon metabolism</keyword>
<dbReference type="InterPro" id="IPR049943">
    <property type="entry name" value="Ser_HO-MeTrfase-like"/>
</dbReference>
<feature type="compositionally biased region" description="Low complexity" evidence="10">
    <location>
        <begin position="363"/>
        <end position="373"/>
    </location>
</feature>
<comment type="pathway">
    <text evidence="4 9">One-carbon metabolism; tetrahydrofolate interconversion.</text>
</comment>
<dbReference type="GO" id="GO:0000900">
    <property type="term" value="F:mRNA regulatory element binding translation repressor activity"/>
    <property type="evidence" value="ECO:0007669"/>
    <property type="project" value="Ensembl"/>
</dbReference>
<dbReference type="Proteomes" id="UP000016666">
    <property type="component" value="Chromosome 15"/>
</dbReference>
<dbReference type="GO" id="GO:0004372">
    <property type="term" value="F:glycine hydroxymethyltransferase activity"/>
    <property type="evidence" value="ECO:0007669"/>
    <property type="project" value="UniProtKB-EC"/>
</dbReference>
<dbReference type="CDD" id="cd00378">
    <property type="entry name" value="SHMT"/>
    <property type="match status" value="1"/>
</dbReference>
<reference evidence="12" key="3">
    <citation type="submission" date="2025-09" db="UniProtKB">
        <authorList>
            <consortium name="Ensembl"/>
        </authorList>
    </citation>
    <scope>IDENTIFICATION</scope>
</reference>
<reference evidence="12" key="2">
    <citation type="submission" date="2025-08" db="UniProtKB">
        <authorList>
            <consortium name="Ensembl"/>
        </authorList>
    </citation>
    <scope>IDENTIFICATION</scope>
</reference>
<dbReference type="PANTHER" id="PTHR11680:SF59">
    <property type="entry name" value="SERINE HYDROXYMETHYLTRANSFERASE, CYTOSOLIC"/>
    <property type="match status" value="1"/>
</dbReference>
<dbReference type="GO" id="GO:0035999">
    <property type="term" value="P:tetrahydrofolate interconversion"/>
    <property type="evidence" value="ECO:0007669"/>
    <property type="project" value="UniProtKB-UniPathway"/>
</dbReference>
<feature type="compositionally biased region" description="Low complexity" evidence="10">
    <location>
        <begin position="625"/>
        <end position="653"/>
    </location>
</feature>
<feature type="region of interest" description="Disordered" evidence="10">
    <location>
        <begin position="493"/>
        <end position="541"/>
    </location>
</feature>
<dbReference type="InterPro" id="IPR039429">
    <property type="entry name" value="SHMT-like_dom"/>
</dbReference>
<dbReference type="GO" id="GO:0051289">
    <property type="term" value="P:protein homotetramerization"/>
    <property type="evidence" value="ECO:0007669"/>
    <property type="project" value="Ensembl"/>
</dbReference>
<evidence type="ECO:0000256" key="7">
    <source>
        <dbReference type="ARBA" id="ARBA00022679"/>
    </source>
</evidence>
<comment type="function">
    <text evidence="3 9">Interconversion of serine and glycine.</text>
</comment>
<dbReference type="GO" id="GO:0006565">
    <property type="term" value="P:L-serine catabolic process"/>
    <property type="evidence" value="ECO:0007669"/>
    <property type="project" value="Ensembl"/>
</dbReference>
<dbReference type="GO" id="GO:0030170">
    <property type="term" value="F:pyridoxal phosphate binding"/>
    <property type="evidence" value="ECO:0007669"/>
    <property type="project" value="Ensembl"/>
</dbReference>
<dbReference type="GO" id="GO:0019264">
    <property type="term" value="P:glycine biosynthetic process from serine"/>
    <property type="evidence" value="ECO:0007669"/>
    <property type="project" value="InterPro"/>
</dbReference>
<dbReference type="AlphaFoldDB" id="A0A493U3F0"/>
<gene>
    <name evidence="12" type="primary">SHMT1</name>
</gene>
<feature type="region of interest" description="Disordered" evidence="10">
    <location>
        <begin position="597"/>
        <end position="653"/>
    </location>
</feature>
<feature type="region of interest" description="Disordered" evidence="10">
    <location>
        <begin position="333"/>
        <end position="420"/>
    </location>
</feature>
<dbReference type="GO" id="GO:0006231">
    <property type="term" value="P:dTMP biosynthetic process"/>
    <property type="evidence" value="ECO:0007669"/>
    <property type="project" value="Ensembl"/>
</dbReference>
<evidence type="ECO:0000256" key="3">
    <source>
        <dbReference type="ARBA" id="ARBA00002224"/>
    </source>
</evidence>
<organism evidence="12 13">
    <name type="scientific">Anas platyrhynchos platyrhynchos</name>
    <name type="common">Northern mallard</name>
    <dbReference type="NCBI Taxonomy" id="8840"/>
    <lineage>
        <taxon>Eukaryota</taxon>
        <taxon>Metazoa</taxon>
        <taxon>Chordata</taxon>
        <taxon>Craniata</taxon>
        <taxon>Vertebrata</taxon>
        <taxon>Euteleostomi</taxon>
        <taxon>Archelosauria</taxon>
        <taxon>Archosauria</taxon>
        <taxon>Dinosauria</taxon>
        <taxon>Saurischia</taxon>
        <taxon>Theropoda</taxon>
        <taxon>Coelurosauria</taxon>
        <taxon>Aves</taxon>
        <taxon>Neognathae</taxon>
        <taxon>Galloanserae</taxon>
        <taxon>Anseriformes</taxon>
        <taxon>Anatidae</taxon>
        <taxon>Anatinae</taxon>
        <taxon>Anas</taxon>
    </lineage>
</organism>
<evidence type="ECO:0000256" key="10">
    <source>
        <dbReference type="SAM" id="MobiDB-lite"/>
    </source>
</evidence>
<evidence type="ECO:0000256" key="6">
    <source>
        <dbReference type="ARBA" id="ARBA00022563"/>
    </source>
</evidence>
<reference evidence="12 13" key="1">
    <citation type="submission" date="2017-10" db="EMBL/GenBank/DDBJ databases">
        <title>A new Pekin duck reference genome.</title>
        <authorList>
            <person name="Hou Z.-C."/>
            <person name="Zhou Z.-K."/>
            <person name="Zhu F."/>
            <person name="Hou S.-S."/>
        </authorList>
    </citation>
    <scope>NUCLEOTIDE SEQUENCE [LARGE SCALE GENOMIC DNA]</scope>
</reference>
<comment type="catalytic activity">
    <reaction evidence="1 9">
        <text>(6R)-5,10-methylene-5,6,7,8-tetrahydrofolate + glycine + H2O = (6S)-5,6,7,8-tetrahydrofolate + L-serine</text>
        <dbReference type="Rhea" id="RHEA:15481"/>
        <dbReference type="ChEBI" id="CHEBI:15377"/>
        <dbReference type="ChEBI" id="CHEBI:15636"/>
        <dbReference type="ChEBI" id="CHEBI:33384"/>
        <dbReference type="ChEBI" id="CHEBI:57305"/>
        <dbReference type="ChEBI" id="CHEBI:57453"/>
        <dbReference type="EC" id="2.1.2.1"/>
    </reaction>
</comment>
<dbReference type="GO" id="GO:0070905">
    <property type="term" value="F:serine binding"/>
    <property type="evidence" value="ECO:0007669"/>
    <property type="project" value="Ensembl"/>
</dbReference>
<dbReference type="GO" id="GO:0005654">
    <property type="term" value="C:nucleoplasm"/>
    <property type="evidence" value="ECO:0007669"/>
    <property type="project" value="Ensembl"/>
</dbReference>
<dbReference type="GO" id="GO:1990830">
    <property type="term" value="P:cellular response to leukemia inhibitory factor"/>
    <property type="evidence" value="ECO:0007669"/>
    <property type="project" value="Ensembl"/>
</dbReference>
<dbReference type="GO" id="GO:0046655">
    <property type="term" value="P:folic acid metabolic process"/>
    <property type="evidence" value="ECO:0007669"/>
    <property type="project" value="Ensembl"/>
</dbReference>
<feature type="compositionally biased region" description="Polar residues" evidence="10">
    <location>
        <begin position="599"/>
        <end position="608"/>
    </location>
</feature>
<dbReference type="GO" id="GO:0005739">
    <property type="term" value="C:mitochondrion"/>
    <property type="evidence" value="ECO:0007669"/>
    <property type="project" value="TreeGrafter"/>
</dbReference>
<evidence type="ECO:0000313" key="13">
    <source>
        <dbReference type="Proteomes" id="UP000016666"/>
    </source>
</evidence>
<keyword evidence="7 9" id="KW-0808">Transferase</keyword>
<dbReference type="Gene3D" id="3.40.640.10">
    <property type="entry name" value="Type I PLP-dependent aspartate aminotransferase-like (Major domain)"/>
    <property type="match status" value="1"/>
</dbReference>
<dbReference type="Pfam" id="PF00464">
    <property type="entry name" value="SHMT"/>
    <property type="match status" value="2"/>
</dbReference>
<dbReference type="GO" id="GO:1904482">
    <property type="term" value="P:cellular response to tetrahydrofolate"/>
    <property type="evidence" value="ECO:0007669"/>
    <property type="project" value="Ensembl"/>
</dbReference>
<dbReference type="EC" id="2.1.2.1" evidence="9"/>
<proteinExistence type="inferred from homology"/>
<accession>A0A493U3F0</accession>
<protein>
    <recommendedName>
        <fullName evidence="9">Serine hydroxymethyltransferase</fullName>
        <ecNumber evidence="9">2.1.2.1</ecNumber>
    </recommendedName>
</protein>
<evidence type="ECO:0000259" key="11">
    <source>
        <dbReference type="Pfam" id="PF00464"/>
    </source>
</evidence>
<name>A0A493U3F0_ANAPP</name>
<evidence type="ECO:0000256" key="4">
    <source>
        <dbReference type="ARBA" id="ARBA00004777"/>
    </source>
</evidence>
<feature type="domain" description="Serine hydroxymethyltransferase-like" evidence="11">
    <location>
        <begin position="28"/>
        <end position="277"/>
    </location>
</feature>
<dbReference type="GO" id="GO:0009113">
    <property type="term" value="P:purine nucleobase biosynthetic process"/>
    <property type="evidence" value="ECO:0007669"/>
    <property type="project" value="Ensembl"/>
</dbReference>
<dbReference type="InterPro" id="IPR001085">
    <property type="entry name" value="Ser_HO-MeTrfase"/>
</dbReference>
<dbReference type="InterPro" id="IPR015421">
    <property type="entry name" value="PyrdxlP-dep_Trfase_major"/>
</dbReference>
<feature type="domain" description="Serine hydroxymethyltransferase-like" evidence="11">
    <location>
        <begin position="424"/>
        <end position="472"/>
    </location>
</feature>
<dbReference type="SUPFAM" id="SSF53383">
    <property type="entry name" value="PLP-dependent transferases"/>
    <property type="match status" value="2"/>
</dbReference>
<dbReference type="InterPro" id="IPR019798">
    <property type="entry name" value="Ser_HO-MeTrfase_PLP_BS"/>
</dbReference>
<keyword evidence="13" id="KW-1185">Reference proteome</keyword>
<comment type="cofactor">
    <cofactor evidence="2 9">
        <name>pyridoxal 5'-phosphate</name>
        <dbReference type="ChEBI" id="CHEBI:597326"/>
    </cofactor>
</comment>
<dbReference type="GeneTree" id="ENSGT00390000002762"/>
<dbReference type="InterPro" id="IPR015422">
    <property type="entry name" value="PyrdxlP-dep_Trfase_small"/>
</dbReference>
<evidence type="ECO:0000256" key="8">
    <source>
        <dbReference type="ARBA" id="ARBA00022898"/>
    </source>
</evidence>
<evidence type="ECO:0000256" key="9">
    <source>
        <dbReference type="RuleBase" id="RU000585"/>
    </source>
</evidence>
<dbReference type="InterPro" id="IPR015424">
    <property type="entry name" value="PyrdxlP-dep_Trfase"/>
</dbReference>
<dbReference type="Gene3D" id="3.90.1150.10">
    <property type="entry name" value="Aspartate Aminotransferase, domain 1"/>
    <property type="match status" value="2"/>
</dbReference>
<evidence type="ECO:0000256" key="5">
    <source>
        <dbReference type="ARBA" id="ARBA00006376"/>
    </source>
</evidence>
<evidence type="ECO:0000256" key="1">
    <source>
        <dbReference type="ARBA" id="ARBA00001528"/>
    </source>
</evidence>
<dbReference type="PROSITE" id="PS00096">
    <property type="entry name" value="SHMT"/>
    <property type="match status" value="1"/>
</dbReference>
<dbReference type="FunFam" id="3.40.640.10:FF:000097">
    <property type="entry name" value="Serine hydroxymethyltransferase"/>
    <property type="match status" value="1"/>
</dbReference>
<dbReference type="GO" id="GO:0005829">
    <property type="term" value="C:cytosol"/>
    <property type="evidence" value="ECO:0007669"/>
    <property type="project" value="Ensembl"/>
</dbReference>
<comment type="similarity">
    <text evidence="5 9">Belongs to the SHMT family.</text>
</comment>
<evidence type="ECO:0000313" key="12">
    <source>
        <dbReference type="Ensembl" id="ENSAPLP00000032647.1"/>
    </source>
</evidence>
<dbReference type="PANTHER" id="PTHR11680">
    <property type="entry name" value="SERINE HYDROXYMETHYLTRANSFERASE"/>
    <property type="match status" value="1"/>
</dbReference>
<dbReference type="STRING" id="8840.ENSAPLP00000032647"/>
<sequence length="653" mass="70366">MEKSAANSSLPSTELWASHNKMVMEPLDTNDPEVHSIIKKEKQRQRLGLELIASENFASRAVLEALGSCLNNKYSEGYPGQRYYGGTEFVDELERLCQKRALQAYRLDPQKWGVNVQPYSGSPANFAVYTALVEPHGRIMGLDLPDGGHLTHGFMTDKKKISATSVFFESMPYKVNPKTGYIDYDRLEENARLFHPKLIIAGVSCYSRNLDYARMRKIADANGAYLMADMAHISGLVAAGVVPSPFEHCDVVSTTTHKTLRGCRAGMIFYRKGARAAHWGELQIQAPARCSGKGGKAERVGVSCEQLGEFQRSGAEEEQPQLLLRVARGWMKGAEQPAEPRRPPLPQAPAAWTPKRARKRSTTWRASSTRRSSPGCRGGRTTTPSQVPTAGPAASSRVGGTARPHQLSQKPSENFWEPPPELPPLFSVPAGIAVALRQAMTPEFKAYQQQVVANCRALAAALMELGYDIVTGKGRSGSPARGWLLCTVPGQQGPHMRGGDGPGTAVAIPQDPIKPFLNTSAKQPLPQRGTPPPSSSGAGPGEFPTPFLALILIRSKIHPNPNPIHSNPNLFSLQGAPTTTSSSWICAAEARTVAGPSGCWSSAPSPATRTRAPVGALQTPPNPIPRAGLPPCLLLPAGPRGSQSSPRGSRCPW</sequence>